<evidence type="ECO:0000313" key="1">
    <source>
        <dbReference type="EMBL" id="WHF36819.1"/>
    </source>
</evidence>
<dbReference type="RefSeq" id="WP_219934892.1">
    <property type="nucleotide sequence ID" value="NZ_CP124841.1"/>
</dbReference>
<accession>A0AAX3VVH2</accession>
<dbReference type="Proteomes" id="UP001239426">
    <property type="component" value="Chromosome"/>
</dbReference>
<dbReference type="AlphaFoldDB" id="A0AAX3VVH2"/>
<evidence type="ECO:0000313" key="2">
    <source>
        <dbReference type="Proteomes" id="UP001239426"/>
    </source>
</evidence>
<name>A0AAX3VVH2_AERSA</name>
<protein>
    <submittedName>
        <fullName evidence="1">Uncharacterized protein</fullName>
    </submittedName>
</protein>
<gene>
    <name evidence="1" type="ORF">QLQ87_00175</name>
</gene>
<dbReference type="EMBL" id="CP124841">
    <property type="protein sequence ID" value="WHF36819.1"/>
    <property type="molecule type" value="Genomic_DNA"/>
</dbReference>
<organism evidence="1 2">
    <name type="scientific">Aeromonas salmonicida</name>
    <dbReference type="NCBI Taxonomy" id="645"/>
    <lineage>
        <taxon>Bacteria</taxon>
        <taxon>Pseudomonadati</taxon>
        <taxon>Pseudomonadota</taxon>
        <taxon>Gammaproteobacteria</taxon>
        <taxon>Aeromonadales</taxon>
        <taxon>Aeromonadaceae</taxon>
        <taxon>Aeromonas</taxon>
    </lineage>
</organism>
<proteinExistence type="predicted"/>
<reference evidence="1" key="1">
    <citation type="submission" date="2023-05" db="EMBL/GenBank/DDBJ databases">
        <title>Aeromonas salmonicida 57, complete genome.</title>
        <authorList>
            <person name="Shao L."/>
        </authorList>
    </citation>
    <scope>NUCLEOTIDE SEQUENCE</scope>
    <source>
        <strain evidence="1">57</strain>
    </source>
</reference>
<sequence>MQETSISTILEDMYFIAGKITDDNRPEPLGRLESTLRHLIVLAIQTLDAQHKSHTIH</sequence>